<keyword evidence="2" id="KW-0521">NADP</keyword>
<sequence>MDVSGFAFITGGGSGIGRASAEAFARDGSNGVVVTDINLETAQATVEAIKAVATHPNFKAEAVQLDVTSEEAVKAAIAYTSKLFGRIDYVVNSAGMAADTFGPISETNFADFKKVQEVNVNGAFLVASAASAAMKAQEAKPVDATKPGRGTTRGSIVLLASVTAVISVPGMVQYTTSKHAILGITKTAAFDMVSDGIRVNCLCPAWTKTPMIQVAMDVVPGLEENMLSGVPMNRLATPEEVADSVLYLSGSRSSFTTGTSVIMDGGMSLGRKA</sequence>
<gene>
    <name evidence="4" type="ORF">IM811_016429</name>
</gene>
<dbReference type="InterPro" id="IPR036291">
    <property type="entry name" value="NAD(P)-bd_dom_sf"/>
</dbReference>
<dbReference type="SUPFAM" id="SSF51735">
    <property type="entry name" value="NAD(P)-binding Rossmann-fold domains"/>
    <property type="match status" value="1"/>
</dbReference>
<protein>
    <submittedName>
        <fullName evidence="4">Uncharacterized protein</fullName>
    </submittedName>
</protein>
<dbReference type="InterPro" id="IPR020904">
    <property type="entry name" value="Sc_DH/Rdtase_CS"/>
</dbReference>
<evidence type="ECO:0000313" key="4">
    <source>
        <dbReference type="EMBL" id="KAF9748634.1"/>
    </source>
</evidence>
<comment type="caution">
    <text evidence="4">The sequence shown here is derived from an EMBL/GenBank/DDBJ whole genome shotgun (WGS) entry which is preliminary data.</text>
</comment>
<comment type="similarity">
    <text evidence="1">Belongs to the short-chain dehydrogenases/reductases (SDR) family.</text>
</comment>
<evidence type="ECO:0000313" key="5">
    <source>
        <dbReference type="Proteomes" id="UP000616885"/>
    </source>
</evidence>
<evidence type="ECO:0000256" key="1">
    <source>
        <dbReference type="ARBA" id="ARBA00006484"/>
    </source>
</evidence>
<accession>A0A8H7KA59</accession>
<dbReference type="PROSITE" id="PS00061">
    <property type="entry name" value="ADH_SHORT"/>
    <property type="match status" value="1"/>
</dbReference>
<proteinExistence type="inferred from homology"/>
<dbReference type="PANTHER" id="PTHR24321">
    <property type="entry name" value="DEHYDROGENASES, SHORT CHAIN"/>
    <property type="match status" value="1"/>
</dbReference>
<dbReference type="Proteomes" id="UP000616885">
    <property type="component" value="Unassembled WGS sequence"/>
</dbReference>
<organism evidence="4 5">
    <name type="scientific">Bionectria ochroleuca</name>
    <name type="common">Gliocladium roseum</name>
    <dbReference type="NCBI Taxonomy" id="29856"/>
    <lineage>
        <taxon>Eukaryota</taxon>
        <taxon>Fungi</taxon>
        <taxon>Dikarya</taxon>
        <taxon>Ascomycota</taxon>
        <taxon>Pezizomycotina</taxon>
        <taxon>Sordariomycetes</taxon>
        <taxon>Hypocreomycetidae</taxon>
        <taxon>Hypocreales</taxon>
        <taxon>Bionectriaceae</taxon>
        <taxon>Clonostachys</taxon>
    </lineage>
</organism>
<keyword evidence="3" id="KW-0560">Oxidoreductase</keyword>
<dbReference type="EMBL" id="JADCTT010000008">
    <property type="protein sequence ID" value="KAF9748634.1"/>
    <property type="molecule type" value="Genomic_DNA"/>
</dbReference>
<dbReference type="Pfam" id="PF13561">
    <property type="entry name" value="adh_short_C2"/>
    <property type="match status" value="1"/>
</dbReference>
<dbReference type="FunFam" id="3.40.50.720:FF:000084">
    <property type="entry name" value="Short-chain dehydrogenase reductase"/>
    <property type="match status" value="1"/>
</dbReference>
<reference evidence="4" key="1">
    <citation type="submission" date="2020-10" db="EMBL/GenBank/DDBJ databases">
        <title>High-Quality Genome Resource of Clonostachys rosea strain S41 by Oxford Nanopore Long-Read Sequencing.</title>
        <authorList>
            <person name="Wang H."/>
        </authorList>
    </citation>
    <scope>NUCLEOTIDE SEQUENCE</scope>
    <source>
        <strain evidence="4">S41</strain>
    </source>
</reference>
<evidence type="ECO:0000256" key="3">
    <source>
        <dbReference type="ARBA" id="ARBA00023002"/>
    </source>
</evidence>
<dbReference type="InterPro" id="IPR002347">
    <property type="entry name" value="SDR_fam"/>
</dbReference>
<dbReference type="CDD" id="cd05233">
    <property type="entry name" value="SDR_c"/>
    <property type="match status" value="1"/>
</dbReference>
<dbReference type="Gene3D" id="3.40.50.720">
    <property type="entry name" value="NAD(P)-binding Rossmann-like Domain"/>
    <property type="match status" value="1"/>
</dbReference>
<evidence type="ECO:0000256" key="2">
    <source>
        <dbReference type="ARBA" id="ARBA00022857"/>
    </source>
</evidence>
<dbReference type="GO" id="GO:0016491">
    <property type="term" value="F:oxidoreductase activity"/>
    <property type="evidence" value="ECO:0007669"/>
    <property type="project" value="UniProtKB-KW"/>
</dbReference>
<dbReference type="PRINTS" id="PR00080">
    <property type="entry name" value="SDRFAMILY"/>
</dbReference>
<dbReference type="PRINTS" id="PR00081">
    <property type="entry name" value="GDHRDH"/>
</dbReference>
<name>A0A8H7KA59_BIOOC</name>
<dbReference type="AlphaFoldDB" id="A0A8H7KA59"/>
<dbReference type="PANTHER" id="PTHR24321:SF12">
    <property type="entry name" value="SHORT-CHAIN DEHYDROGENASE_REDUCTASE FAMILY, PUTATIVE (AFU_ORTHOLOGUE AFUA_5G14340)-RELATED"/>
    <property type="match status" value="1"/>
</dbReference>